<dbReference type="EMBL" id="CP013862">
    <property type="protein sequence ID" value="ALX49851.1"/>
    <property type="molecule type" value="Genomic_DNA"/>
</dbReference>
<dbReference type="InterPro" id="IPR057326">
    <property type="entry name" value="KR_dom"/>
</dbReference>
<dbReference type="FunFam" id="3.40.50.720:FF:000084">
    <property type="entry name" value="Short-chain dehydrogenase reductase"/>
    <property type="match status" value="1"/>
</dbReference>
<dbReference type="Gene3D" id="3.40.50.720">
    <property type="entry name" value="NAD(P)-binding Rossmann-like Domain"/>
    <property type="match status" value="1"/>
</dbReference>
<dbReference type="PANTHER" id="PTHR42879">
    <property type="entry name" value="3-OXOACYL-(ACYL-CARRIER-PROTEIN) REDUCTASE"/>
    <property type="match status" value="1"/>
</dbReference>
<dbReference type="PIRSF" id="PIRSF000126">
    <property type="entry name" value="11-beta-HSD1"/>
    <property type="match status" value="1"/>
</dbReference>
<accession>A0A0U3NTA9</accession>
<dbReference type="InterPro" id="IPR002347">
    <property type="entry name" value="SDR_fam"/>
</dbReference>
<dbReference type="KEGG" id="lao:AOX59_15500"/>
<evidence type="ECO:0000259" key="4">
    <source>
        <dbReference type="SMART" id="SM00822"/>
    </source>
</evidence>
<sequence>MSIFATDALKEEHALITGATGGIGSETTKVLAEMGAAVTLTGRRKNKLEELAEEIRKATPGAQVYTHSADLVSEDERGQLVESAANAYGPISLLVNNAGVSGGGPVDQLDQKDMERVMNVNYTLTVLLTQLVYESMKKQKKGAIVNVTSLSGLRGTYGETAYAGSKFAMTAFTHSFALEAIEHGVRVNAVSPGFVDTEMGRSSAQKKADRKGRSLEEVIKDSIPSGRMTSPREVANTIAFLLTDAAENIVGDSVKISGGSVMR</sequence>
<comment type="similarity">
    <text evidence="1 3">Belongs to the short-chain dehydrogenases/reductases (SDR) family.</text>
</comment>
<evidence type="ECO:0000313" key="5">
    <source>
        <dbReference type="EMBL" id="ALX49851.1"/>
    </source>
</evidence>
<dbReference type="PANTHER" id="PTHR42879:SF2">
    <property type="entry name" value="3-OXOACYL-[ACYL-CARRIER-PROTEIN] REDUCTASE FABG"/>
    <property type="match status" value="1"/>
</dbReference>
<dbReference type="InterPro" id="IPR020904">
    <property type="entry name" value="Sc_DH/Rdtase_CS"/>
</dbReference>
<dbReference type="PRINTS" id="PR00081">
    <property type="entry name" value="GDHRDH"/>
</dbReference>
<dbReference type="AlphaFoldDB" id="A0A0U3NTA9"/>
<dbReference type="InterPro" id="IPR036291">
    <property type="entry name" value="NAD(P)-bd_dom_sf"/>
</dbReference>
<evidence type="ECO:0000256" key="1">
    <source>
        <dbReference type="ARBA" id="ARBA00006484"/>
    </source>
</evidence>
<dbReference type="PRINTS" id="PR00080">
    <property type="entry name" value="SDRFAMILY"/>
</dbReference>
<dbReference type="InterPro" id="IPR050259">
    <property type="entry name" value="SDR"/>
</dbReference>
<dbReference type="CDD" id="cd05233">
    <property type="entry name" value="SDR_c"/>
    <property type="match status" value="1"/>
</dbReference>
<dbReference type="GO" id="GO:0008206">
    <property type="term" value="P:bile acid metabolic process"/>
    <property type="evidence" value="ECO:0007669"/>
    <property type="project" value="UniProtKB-ARBA"/>
</dbReference>
<feature type="domain" description="Ketoreductase" evidence="4">
    <location>
        <begin position="12"/>
        <end position="193"/>
    </location>
</feature>
<reference evidence="5 6" key="1">
    <citation type="submission" date="2016-01" db="EMBL/GenBank/DDBJ databases">
        <title>Complete genome sequence of strain Lentibacillus amyloliquefaciens LAM0015T isolated from saline sediment.</title>
        <authorList>
            <person name="Wang J.-L."/>
            <person name="He M.-X."/>
        </authorList>
    </citation>
    <scope>NUCLEOTIDE SEQUENCE [LARGE SCALE GENOMIC DNA]</scope>
    <source>
        <strain evidence="5 6">LAM0015</strain>
    </source>
</reference>
<keyword evidence="2" id="KW-0560">Oxidoreductase</keyword>
<keyword evidence="6" id="KW-1185">Reference proteome</keyword>
<dbReference type="GO" id="GO:0016491">
    <property type="term" value="F:oxidoreductase activity"/>
    <property type="evidence" value="ECO:0007669"/>
    <property type="project" value="UniProtKB-KW"/>
</dbReference>
<dbReference type="RefSeq" id="WP_068446803.1">
    <property type="nucleotide sequence ID" value="NZ_CP013862.1"/>
</dbReference>
<gene>
    <name evidence="5" type="ORF">AOX59_15500</name>
</gene>
<protein>
    <submittedName>
        <fullName evidence="5">Short-chain dehydrogenase</fullName>
    </submittedName>
</protein>
<proteinExistence type="inferred from homology"/>
<dbReference type="SMART" id="SM00822">
    <property type="entry name" value="PKS_KR"/>
    <property type="match status" value="1"/>
</dbReference>
<dbReference type="SUPFAM" id="SSF51735">
    <property type="entry name" value="NAD(P)-binding Rossmann-fold domains"/>
    <property type="match status" value="1"/>
</dbReference>
<organism evidence="5 6">
    <name type="scientific">Lentibacillus amyloliquefaciens</name>
    <dbReference type="NCBI Taxonomy" id="1472767"/>
    <lineage>
        <taxon>Bacteria</taxon>
        <taxon>Bacillati</taxon>
        <taxon>Bacillota</taxon>
        <taxon>Bacilli</taxon>
        <taxon>Bacillales</taxon>
        <taxon>Bacillaceae</taxon>
        <taxon>Lentibacillus</taxon>
    </lineage>
</organism>
<evidence type="ECO:0000256" key="3">
    <source>
        <dbReference type="RuleBase" id="RU000363"/>
    </source>
</evidence>
<dbReference type="PROSITE" id="PS00061">
    <property type="entry name" value="ADH_SHORT"/>
    <property type="match status" value="1"/>
</dbReference>
<dbReference type="Proteomes" id="UP000050331">
    <property type="component" value="Chromosome"/>
</dbReference>
<dbReference type="Pfam" id="PF00106">
    <property type="entry name" value="adh_short"/>
    <property type="match status" value="1"/>
</dbReference>
<evidence type="ECO:0000256" key="2">
    <source>
        <dbReference type="ARBA" id="ARBA00023002"/>
    </source>
</evidence>
<evidence type="ECO:0000313" key="6">
    <source>
        <dbReference type="Proteomes" id="UP000050331"/>
    </source>
</evidence>
<dbReference type="STRING" id="1472767.AOX59_15500"/>
<dbReference type="OrthoDB" id="9803333at2"/>
<name>A0A0U3NTA9_9BACI</name>